<dbReference type="STRING" id="980251.GCA_001642875_01016"/>
<keyword evidence="9" id="KW-0963">Cytoplasm</keyword>
<evidence type="ECO:0000256" key="9">
    <source>
        <dbReference type="HAMAP-Rule" id="MF_00148"/>
    </source>
</evidence>
<evidence type="ECO:0000259" key="12">
    <source>
        <dbReference type="SMART" id="SM00986"/>
    </source>
</evidence>
<gene>
    <name evidence="9 13" type="primary">ung</name>
    <name evidence="13" type="ORF">MFFC18_45530</name>
</gene>
<dbReference type="FunFam" id="3.40.470.10:FF:000001">
    <property type="entry name" value="Uracil-DNA glycosylase"/>
    <property type="match status" value="1"/>
</dbReference>
<dbReference type="Gene3D" id="3.40.470.10">
    <property type="entry name" value="Uracil-DNA glycosylase-like domain"/>
    <property type="match status" value="1"/>
</dbReference>
<dbReference type="NCBIfam" id="NF003588">
    <property type="entry name" value="PRK05254.1-1"/>
    <property type="match status" value="1"/>
</dbReference>
<dbReference type="GO" id="GO:0005737">
    <property type="term" value="C:cytoplasm"/>
    <property type="evidence" value="ECO:0007669"/>
    <property type="project" value="UniProtKB-SubCell"/>
</dbReference>
<keyword evidence="8 9" id="KW-0234">DNA repair</keyword>
<keyword evidence="13" id="KW-0326">Glycosidase</keyword>
<dbReference type="NCBIfam" id="TIGR00628">
    <property type="entry name" value="ung"/>
    <property type="match status" value="1"/>
</dbReference>
<evidence type="ECO:0000256" key="7">
    <source>
        <dbReference type="ARBA" id="ARBA00022801"/>
    </source>
</evidence>
<accession>A0A5B9PIZ5</accession>
<dbReference type="SMART" id="SM00987">
    <property type="entry name" value="UreE_C"/>
    <property type="match status" value="1"/>
</dbReference>
<evidence type="ECO:0000256" key="10">
    <source>
        <dbReference type="PROSITE-ProRule" id="PRU10072"/>
    </source>
</evidence>
<dbReference type="NCBIfam" id="NF003591">
    <property type="entry name" value="PRK05254.1-4"/>
    <property type="match status" value="1"/>
</dbReference>
<comment type="catalytic activity">
    <reaction evidence="1 9 11">
        <text>Hydrolyzes single-stranded DNA or mismatched double-stranded DNA and polynucleotides, releasing free uracil.</text>
        <dbReference type="EC" id="3.2.2.27"/>
    </reaction>
</comment>
<evidence type="ECO:0000313" key="13">
    <source>
        <dbReference type="EMBL" id="QEG24632.1"/>
    </source>
</evidence>
<dbReference type="PANTHER" id="PTHR11264:SF0">
    <property type="entry name" value="URACIL-DNA GLYCOSYLASE"/>
    <property type="match status" value="1"/>
</dbReference>
<comment type="similarity">
    <text evidence="3 9 11">Belongs to the uracil-DNA glycosylase (UDG) superfamily. UNG family.</text>
</comment>
<protein>
    <recommendedName>
        <fullName evidence="5 9">Uracil-DNA glycosylase</fullName>
        <shortName evidence="9">UDG</shortName>
        <ecNumber evidence="4 9">3.2.2.27</ecNumber>
    </recommendedName>
</protein>
<dbReference type="NCBIfam" id="NF003592">
    <property type="entry name" value="PRK05254.1-5"/>
    <property type="match status" value="1"/>
</dbReference>
<dbReference type="PANTHER" id="PTHR11264">
    <property type="entry name" value="URACIL-DNA GLYCOSYLASE"/>
    <property type="match status" value="1"/>
</dbReference>
<reference evidence="13 14" key="1">
    <citation type="submission" date="2019-08" db="EMBL/GenBank/DDBJ databases">
        <title>Deep-cultivation of Planctomycetes and their phenomic and genomic characterization uncovers novel biology.</title>
        <authorList>
            <person name="Wiegand S."/>
            <person name="Jogler M."/>
            <person name="Boedeker C."/>
            <person name="Pinto D."/>
            <person name="Vollmers J."/>
            <person name="Rivas-Marin E."/>
            <person name="Kohn T."/>
            <person name="Peeters S.H."/>
            <person name="Heuer A."/>
            <person name="Rast P."/>
            <person name="Oberbeckmann S."/>
            <person name="Bunk B."/>
            <person name="Jeske O."/>
            <person name="Meyerdierks A."/>
            <person name="Storesund J.E."/>
            <person name="Kallscheuer N."/>
            <person name="Luecker S."/>
            <person name="Lage O.M."/>
            <person name="Pohl T."/>
            <person name="Merkel B.J."/>
            <person name="Hornburger P."/>
            <person name="Mueller R.-W."/>
            <person name="Bruemmer F."/>
            <person name="Labrenz M."/>
            <person name="Spormann A.M."/>
            <person name="Op den Camp H."/>
            <person name="Overmann J."/>
            <person name="Amann R."/>
            <person name="Jetten M.S.M."/>
            <person name="Mascher T."/>
            <person name="Medema M.H."/>
            <person name="Devos D.P."/>
            <person name="Kaster A.-K."/>
            <person name="Ovreas L."/>
            <person name="Rohde M."/>
            <person name="Galperin M.Y."/>
            <person name="Jogler C."/>
        </authorList>
    </citation>
    <scope>NUCLEOTIDE SEQUENCE [LARGE SCALE GENOMIC DNA]</scope>
    <source>
        <strain evidence="13 14">FC18</strain>
    </source>
</reference>
<keyword evidence="6 9" id="KW-0227">DNA damage</keyword>
<dbReference type="EC" id="3.2.2.27" evidence="4 9"/>
<comment type="function">
    <text evidence="2 9 11">Excises uracil residues from the DNA which can arise as a result of misincorporation of dUMP residues by DNA polymerase or due to deamination of cytosine.</text>
</comment>
<evidence type="ECO:0000256" key="2">
    <source>
        <dbReference type="ARBA" id="ARBA00002631"/>
    </source>
</evidence>
<dbReference type="OrthoDB" id="9804372at2"/>
<dbReference type="GO" id="GO:0097510">
    <property type="term" value="P:base-excision repair, AP site formation via deaminated base removal"/>
    <property type="evidence" value="ECO:0007669"/>
    <property type="project" value="TreeGrafter"/>
</dbReference>
<evidence type="ECO:0000256" key="3">
    <source>
        <dbReference type="ARBA" id="ARBA00008184"/>
    </source>
</evidence>
<dbReference type="InterPro" id="IPR018085">
    <property type="entry name" value="Ura-DNA_Glyclase_AS"/>
</dbReference>
<dbReference type="NCBIfam" id="NF003589">
    <property type="entry name" value="PRK05254.1-2"/>
    <property type="match status" value="1"/>
</dbReference>
<dbReference type="RefSeq" id="WP_075083808.1">
    <property type="nucleotide sequence ID" value="NZ_CP042912.1"/>
</dbReference>
<dbReference type="Pfam" id="PF03167">
    <property type="entry name" value="UDG"/>
    <property type="match status" value="1"/>
</dbReference>
<evidence type="ECO:0000256" key="1">
    <source>
        <dbReference type="ARBA" id="ARBA00001400"/>
    </source>
</evidence>
<keyword evidence="7 9" id="KW-0378">Hydrolase</keyword>
<feature type="domain" description="Uracil-DNA glycosylase-like" evidence="12">
    <location>
        <begin position="55"/>
        <end position="215"/>
    </location>
</feature>
<dbReference type="InterPro" id="IPR036895">
    <property type="entry name" value="Uracil-DNA_glycosylase-like_sf"/>
</dbReference>
<evidence type="ECO:0000256" key="11">
    <source>
        <dbReference type="RuleBase" id="RU003780"/>
    </source>
</evidence>
<proteinExistence type="inferred from homology"/>
<keyword evidence="14" id="KW-1185">Reference proteome</keyword>
<dbReference type="EMBL" id="CP042912">
    <property type="protein sequence ID" value="QEG24632.1"/>
    <property type="molecule type" value="Genomic_DNA"/>
</dbReference>
<evidence type="ECO:0000256" key="4">
    <source>
        <dbReference type="ARBA" id="ARBA00012030"/>
    </source>
</evidence>
<dbReference type="CDD" id="cd10027">
    <property type="entry name" value="UDG-F1-like"/>
    <property type="match status" value="1"/>
</dbReference>
<evidence type="ECO:0000313" key="14">
    <source>
        <dbReference type="Proteomes" id="UP000322214"/>
    </source>
</evidence>
<dbReference type="SUPFAM" id="SSF52141">
    <property type="entry name" value="Uracil-DNA glycosylase-like"/>
    <property type="match status" value="1"/>
</dbReference>
<dbReference type="AlphaFoldDB" id="A0A5B9PIZ5"/>
<dbReference type="Proteomes" id="UP000322214">
    <property type="component" value="Chromosome"/>
</dbReference>
<evidence type="ECO:0000256" key="5">
    <source>
        <dbReference type="ARBA" id="ARBA00018429"/>
    </source>
</evidence>
<organism evidence="13 14">
    <name type="scientific">Mariniblastus fucicola</name>
    <dbReference type="NCBI Taxonomy" id="980251"/>
    <lineage>
        <taxon>Bacteria</taxon>
        <taxon>Pseudomonadati</taxon>
        <taxon>Planctomycetota</taxon>
        <taxon>Planctomycetia</taxon>
        <taxon>Pirellulales</taxon>
        <taxon>Pirellulaceae</taxon>
        <taxon>Mariniblastus</taxon>
    </lineage>
</organism>
<feature type="active site" description="Proton acceptor" evidence="9 10">
    <location>
        <position position="70"/>
    </location>
</feature>
<comment type="subcellular location">
    <subcellularLocation>
        <location evidence="9">Cytoplasm</location>
    </subcellularLocation>
</comment>
<dbReference type="GO" id="GO:0004844">
    <property type="term" value="F:uracil DNA N-glycosylase activity"/>
    <property type="evidence" value="ECO:0007669"/>
    <property type="project" value="UniProtKB-UniRule"/>
</dbReference>
<evidence type="ECO:0000256" key="6">
    <source>
        <dbReference type="ARBA" id="ARBA00022763"/>
    </source>
</evidence>
<dbReference type="KEGG" id="mff:MFFC18_45530"/>
<dbReference type="InterPro" id="IPR002043">
    <property type="entry name" value="UDG_fam1"/>
</dbReference>
<dbReference type="PROSITE" id="PS00130">
    <property type="entry name" value="U_DNA_GLYCOSYLASE"/>
    <property type="match status" value="1"/>
</dbReference>
<dbReference type="InterPro" id="IPR005122">
    <property type="entry name" value="Uracil-DNA_glycosylase-like"/>
</dbReference>
<dbReference type="SMART" id="SM00986">
    <property type="entry name" value="UDG"/>
    <property type="match status" value="1"/>
</dbReference>
<name>A0A5B9PIZ5_9BACT</name>
<sequence length="233" mass="26363">MSHFPDHWPTESDWSETLVTQFESDWFQELNRFVRQQRNDATVYPPAEDTFNAFRFTTLAETRVVILGQDPYHGPGQAHGICFSVSETVSKLPPSLKNIYKEMAADLECEIPQSGNLESWARQGVLLLNTVLTVRESEANSHRKKGWEKFTDAVIRSVGERELPCVFILWGKPAEKKLSIIGEQHTTIVSPHPSPLSAHRGFFGSRPFSRTNEALDSFGQKKIEWTSVSRASG</sequence>
<dbReference type="HAMAP" id="MF_00148">
    <property type="entry name" value="UDG"/>
    <property type="match status" value="1"/>
</dbReference>
<evidence type="ECO:0000256" key="8">
    <source>
        <dbReference type="ARBA" id="ARBA00023204"/>
    </source>
</evidence>